<sequence>MAYDCQNINMSNLSFRWRKFVLIVSLSLMNVTNMRWMVMIPLWTMTNPGKHSQGRILHFQLWVWNLILSMRLMTFTMFMLRMWALASESVIHGFVLRKKNDIELNLAAAVQDSRKRVKLTIQGQKLGLVVLQ</sequence>
<keyword evidence="1" id="KW-1133">Transmembrane helix</keyword>
<feature type="transmembrane region" description="Helical" evidence="1">
    <location>
        <begin position="62"/>
        <end position="80"/>
    </location>
</feature>
<evidence type="ECO:0008006" key="4">
    <source>
        <dbReference type="Google" id="ProtNLM"/>
    </source>
</evidence>
<dbReference type="Proteomes" id="UP000029981">
    <property type="component" value="Chromosome 3"/>
</dbReference>
<evidence type="ECO:0000313" key="2">
    <source>
        <dbReference type="EMBL" id="KGN60085.1"/>
    </source>
</evidence>
<keyword evidence="1" id="KW-0812">Transmembrane</keyword>
<keyword evidence="3" id="KW-1185">Reference proteome</keyword>
<dbReference type="Gramene" id="KGN60085">
    <property type="protein sequence ID" value="KGN60085"/>
    <property type="gene ID" value="Csa_3G876570"/>
</dbReference>
<keyword evidence="1" id="KW-0472">Membrane</keyword>
<reference evidence="2 3" key="3">
    <citation type="journal article" date="2010" name="BMC Genomics">
        <title>Transcriptome sequencing and comparative analysis of cucumber flowers with different sex types.</title>
        <authorList>
            <person name="Guo S."/>
            <person name="Zheng Y."/>
            <person name="Joung J.G."/>
            <person name="Liu S."/>
            <person name="Zhang Z."/>
            <person name="Crasta O.R."/>
            <person name="Sobral B.W."/>
            <person name="Xu Y."/>
            <person name="Huang S."/>
            <person name="Fei Z."/>
        </authorList>
    </citation>
    <scope>NUCLEOTIDE SEQUENCE [LARGE SCALE GENOMIC DNA]</scope>
    <source>
        <strain evidence="3">cv. 9930</strain>
    </source>
</reference>
<accession>A0A0A0LDN7</accession>
<feature type="transmembrane region" description="Helical" evidence="1">
    <location>
        <begin position="20"/>
        <end position="42"/>
    </location>
</feature>
<reference evidence="2 3" key="4">
    <citation type="journal article" date="2011" name="BMC Genomics">
        <title>RNA-Seq improves annotation of protein-coding genes in the cucumber genome.</title>
        <authorList>
            <person name="Li Z."/>
            <person name="Zhang Z."/>
            <person name="Yan P."/>
            <person name="Huang S."/>
            <person name="Fei Z."/>
            <person name="Lin K."/>
        </authorList>
    </citation>
    <scope>NUCLEOTIDE SEQUENCE [LARGE SCALE GENOMIC DNA]</scope>
    <source>
        <strain evidence="3">cv. 9930</strain>
    </source>
</reference>
<reference evidence="2 3" key="1">
    <citation type="journal article" date="2009" name="Nat. Genet.">
        <title>The genome of the cucumber, Cucumis sativus L.</title>
        <authorList>
            <person name="Huang S."/>
            <person name="Li R."/>
            <person name="Zhang Z."/>
            <person name="Li L."/>
            <person name="Gu X."/>
            <person name="Fan W."/>
            <person name="Lucas W.J."/>
            <person name="Wang X."/>
            <person name="Xie B."/>
            <person name="Ni P."/>
            <person name="Ren Y."/>
            <person name="Zhu H."/>
            <person name="Li J."/>
            <person name="Lin K."/>
            <person name="Jin W."/>
            <person name="Fei Z."/>
            <person name="Li G."/>
            <person name="Staub J."/>
            <person name="Kilian A."/>
            <person name="van der Vossen E.A."/>
            <person name="Wu Y."/>
            <person name="Guo J."/>
            <person name="He J."/>
            <person name="Jia Z."/>
            <person name="Ren Y."/>
            <person name="Tian G."/>
            <person name="Lu Y."/>
            <person name="Ruan J."/>
            <person name="Qian W."/>
            <person name="Wang M."/>
            <person name="Huang Q."/>
            <person name="Li B."/>
            <person name="Xuan Z."/>
            <person name="Cao J."/>
            <person name="Asan"/>
            <person name="Wu Z."/>
            <person name="Zhang J."/>
            <person name="Cai Q."/>
            <person name="Bai Y."/>
            <person name="Zhao B."/>
            <person name="Han Y."/>
            <person name="Li Y."/>
            <person name="Li X."/>
            <person name="Wang S."/>
            <person name="Shi Q."/>
            <person name="Liu S."/>
            <person name="Cho W.K."/>
            <person name="Kim J.Y."/>
            <person name="Xu Y."/>
            <person name="Heller-Uszynska K."/>
            <person name="Miao H."/>
            <person name="Cheng Z."/>
            <person name="Zhang S."/>
            <person name="Wu J."/>
            <person name="Yang Y."/>
            <person name="Kang H."/>
            <person name="Li M."/>
            <person name="Liang H."/>
            <person name="Ren X."/>
            <person name="Shi Z."/>
            <person name="Wen M."/>
            <person name="Jian M."/>
            <person name="Yang H."/>
            <person name="Zhang G."/>
            <person name="Yang Z."/>
            <person name="Chen R."/>
            <person name="Liu S."/>
            <person name="Li J."/>
            <person name="Ma L."/>
            <person name="Liu H."/>
            <person name="Zhou Y."/>
            <person name="Zhao J."/>
            <person name="Fang X."/>
            <person name="Li G."/>
            <person name="Fang L."/>
            <person name="Li Y."/>
            <person name="Liu D."/>
            <person name="Zheng H."/>
            <person name="Zhang Y."/>
            <person name="Qin N."/>
            <person name="Li Z."/>
            <person name="Yang G."/>
            <person name="Yang S."/>
            <person name="Bolund L."/>
            <person name="Kristiansen K."/>
            <person name="Zheng H."/>
            <person name="Li S."/>
            <person name="Zhang X."/>
            <person name="Yang H."/>
            <person name="Wang J."/>
            <person name="Sun R."/>
            <person name="Zhang B."/>
            <person name="Jiang S."/>
            <person name="Wang J."/>
            <person name="Du Y."/>
            <person name="Li S."/>
        </authorList>
    </citation>
    <scope>NUCLEOTIDE SEQUENCE [LARGE SCALE GENOMIC DNA]</scope>
    <source>
        <strain evidence="3">cv. 9930</strain>
    </source>
</reference>
<gene>
    <name evidence="2" type="ORF">Csa_3G876570</name>
</gene>
<dbReference type="EMBL" id="CM002924">
    <property type="protein sequence ID" value="KGN60085.1"/>
    <property type="molecule type" value="Genomic_DNA"/>
</dbReference>
<organism evidence="2 3">
    <name type="scientific">Cucumis sativus</name>
    <name type="common">Cucumber</name>
    <dbReference type="NCBI Taxonomy" id="3659"/>
    <lineage>
        <taxon>Eukaryota</taxon>
        <taxon>Viridiplantae</taxon>
        <taxon>Streptophyta</taxon>
        <taxon>Embryophyta</taxon>
        <taxon>Tracheophyta</taxon>
        <taxon>Spermatophyta</taxon>
        <taxon>Magnoliopsida</taxon>
        <taxon>eudicotyledons</taxon>
        <taxon>Gunneridae</taxon>
        <taxon>Pentapetalae</taxon>
        <taxon>rosids</taxon>
        <taxon>fabids</taxon>
        <taxon>Cucurbitales</taxon>
        <taxon>Cucurbitaceae</taxon>
        <taxon>Benincaseae</taxon>
        <taxon>Cucumis</taxon>
    </lineage>
</organism>
<reference evidence="2 3" key="2">
    <citation type="journal article" date="2009" name="PLoS ONE">
        <title>An integrated genetic and cytogenetic map of the cucumber genome.</title>
        <authorList>
            <person name="Ren Y."/>
            <person name="Zhang Z."/>
            <person name="Liu J."/>
            <person name="Staub J.E."/>
            <person name="Han Y."/>
            <person name="Cheng Z."/>
            <person name="Li X."/>
            <person name="Lu J."/>
            <person name="Miao H."/>
            <person name="Kang H."/>
            <person name="Xie B."/>
            <person name="Gu X."/>
            <person name="Wang X."/>
            <person name="Du Y."/>
            <person name="Jin W."/>
            <person name="Huang S."/>
        </authorList>
    </citation>
    <scope>NUCLEOTIDE SEQUENCE [LARGE SCALE GENOMIC DNA]</scope>
    <source>
        <strain evidence="3">cv. 9930</strain>
    </source>
</reference>
<dbReference type="AlphaFoldDB" id="A0A0A0LDN7"/>
<proteinExistence type="predicted"/>
<evidence type="ECO:0000313" key="3">
    <source>
        <dbReference type="Proteomes" id="UP000029981"/>
    </source>
</evidence>
<name>A0A0A0LDN7_CUCSA</name>
<protein>
    <recommendedName>
        <fullName evidence="4">Transmembrane protein</fullName>
    </recommendedName>
</protein>
<evidence type="ECO:0000256" key="1">
    <source>
        <dbReference type="SAM" id="Phobius"/>
    </source>
</evidence>